<gene>
    <name evidence="2" type="ORF">MPDQ_008083</name>
</gene>
<protein>
    <recommendedName>
        <fullName evidence="4">Fucose-specific lectin</fullName>
    </recommendedName>
</protein>
<dbReference type="EMBL" id="VIFY01000095">
    <property type="protein sequence ID" value="TQB70795.1"/>
    <property type="molecule type" value="Genomic_DNA"/>
</dbReference>
<evidence type="ECO:0000313" key="3">
    <source>
        <dbReference type="Proteomes" id="UP000319663"/>
    </source>
</evidence>
<dbReference type="OrthoDB" id="3497702at2759"/>
<comment type="caution">
    <text evidence="2">The sequence shown here is derived from an EMBL/GenBank/DDBJ whole genome shotgun (WGS) entry which is preliminary data.</text>
</comment>
<accession>A0A507QSI7</accession>
<feature type="signal peptide" evidence="1">
    <location>
        <begin position="1"/>
        <end position="20"/>
    </location>
</feature>
<reference evidence="2 3" key="1">
    <citation type="submission" date="2019-06" db="EMBL/GenBank/DDBJ databases">
        <title>Wine fermentation using esterase from Monascus purpureus.</title>
        <authorList>
            <person name="Geng C."/>
            <person name="Zhang Y."/>
        </authorList>
    </citation>
    <scope>NUCLEOTIDE SEQUENCE [LARGE SCALE GENOMIC DNA]</scope>
    <source>
        <strain evidence="2">HQ1</strain>
    </source>
</reference>
<dbReference type="AlphaFoldDB" id="A0A507QSI7"/>
<evidence type="ECO:0000256" key="1">
    <source>
        <dbReference type="SAM" id="SignalP"/>
    </source>
</evidence>
<sequence>MKFTASIVSALLGAASIVSAAPLDSSNTLTRRQTVPDVTVQLANDQSGANWAATFAADGSVHSINALYGGAIWASSAQLVNFPQNIVCFFSDANWNVFADLTTQKTYVDLDGNPDVATPISLDGSFVYCHV</sequence>
<organism evidence="2 3">
    <name type="scientific">Monascus purpureus</name>
    <name type="common">Red mold</name>
    <name type="synonym">Monascus anka</name>
    <dbReference type="NCBI Taxonomy" id="5098"/>
    <lineage>
        <taxon>Eukaryota</taxon>
        <taxon>Fungi</taxon>
        <taxon>Dikarya</taxon>
        <taxon>Ascomycota</taxon>
        <taxon>Pezizomycotina</taxon>
        <taxon>Eurotiomycetes</taxon>
        <taxon>Eurotiomycetidae</taxon>
        <taxon>Eurotiales</taxon>
        <taxon>Aspergillaceae</taxon>
        <taxon>Monascus</taxon>
    </lineage>
</organism>
<evidence type="ECO:0000313" key="2">
    <source>
        <dbReference type="EMBL" id="TQB70795.1"/>
    </source>
</evidence>
<name>A0A507QSI7_MONPU</name>
<dbReference type="Proteomes" id="UP000319663">
    <property type="component" value="Unassembled WGS sequence"/>
</dbReference>
<feature type="chain" id="PRO_5021320624" description="Fucose-specific lectin" evidence="1">
    <location>
        <begin position="21"/>
        <end position="131"/>
    </location>
</feature>
<proteinExistence type="predicted"/>
<keyword evidence="3" id="KW-1185">Reference proteome</keyword>
<evidence type="ECO:0008006" key="4">
    <source>
        <dbReference type="Google" id="ProtNLM"/>
    </source>
</evidence>
<keyword evidence="1" id="KW-0732">Signal</keyword>